<evidence type="ECO:0000313" key="2">
    <source>
        <dbReference type="Proteomes" id="UP000237749"/>
    </source>
</evidence>
<proteinExistence type="predicted"/>
<sequence length="324" mass="38372">MELFSEIYNCYYQVVARILEEAAHKPVSQNEMTEIAQRYGYDESALSIIPHLLNGDWALFSPDDSGKKFTSRLCNPVRFPLTSLQKSWLKVLLKDERIRLFFTDQQLELLQEELADASPLYDPSAFHYFDQFQDHDVINASFRHHFQLILKAVEQHQTLKISYYSVKQRLIEFTYLPCWIEYSAKDGKFRLYALYRRRNGWRMDVLHIGRIVKIEETGYYIKEPVQIDRLADDTLCQEPLVMEISDERNALERTMLHFSSYQKKVERMEETGKYLCSIYYDKTRETELLIQVLAFGPVVRVVGPAPFLKQVMERVNRQQLPVRK</sequence>
<protein>
    <submittedName>
        <fullName evidence="1">WYL domain-containing protein</fullName>
    </submittedName>
</protein>
<keyword evidence="2" id="KW-1185">Reference proteome</keyword>
<dbReference type="AlphaFoldDB" id="A0A2S6HVR1"/>
<dbReference type="Proteomes" id="UP000237749">
    <property type="component" value="Unassembled WGS sequence"/>
</dbReference>
<dbReference type="EMBL" id="PTJA01000003">
    <property type="protein sequence ID" value="PPK81965.1"/>
    <property type="molecule type" value="Genomic_DNA"/>
</dbReference>
<accession>A0A2S6HVR1</accession>
<comment type="caution">
    <text evidence="1">The sequence shown here is derived from an EMBL/GenBank/DDBJ whole genome shotgun (WGS) entry which is preliminary data.</text>
</comment>
<evidence type="ECO:0000313" key="1">
    <source>
        <dbReference type="EMBL" id="PPK81965.1"/>
    </source>
</evidence>
<reference evidence="1 2" key="1">
    <citation type="submission" date="2018-02" db="EMBL/GenBank/DDBJ databases">
        <title>Genomic Encyclopedia of Archaeal and Bacterial Type Strains, Phase II (KMG-II): from individual species to whole genera.</title>
        <authorList>
            <person name="Goeker M."/>
        </authorList>
    </citation>
    <scope>NUCLEOTIDE SEQUENCE [LARGE SCALE GENOMIC DNA]</scope>
    <source>
        <strain evidence="1 2">DSM 3808</strain>
    </source>
</reference>
<name>A0A2S6HVR1_9FIRM</name>
<dbReference type="RefSeq" id="WP_170072243.1">
    <property type="nucleotide sequence ID" value="NZ_PTJA01000003.1"/>
</dbReference>
<gene>
    <name evidence="1" type="ORF">BXY41_103175</name>
</gene>
<organism evidence="1 2">
    <name type="scientific">Lacrimispora xylanisolvens</name>
    <dbReference type="NCBI Taxonomy" id="384636"/>
    <lineage>
        <taxon>Bacteria</taxon>
        <taxon>Bacillati</taxon>
        <taxon>Bacillota</taxon>
        <taxon>Clostridia</taxon>
        <taxon>Lachnospirales</taxon>
        <taxon>Lachnospiraceae</taxon>
        <taxon>Lacrimispora</taxon>
    </lineage>
</organism>